<dbReference type="Proteomes" id="UP000001217">
    <property type="component" value="Chromosome II"/>
</dbReference>
<evidence type="ECO:0000313" key="1">
    <source>
        <dbReference type="EMBL" id="ACP07356.1"/>
    </source>
</evidence>
<protein>
    <submittedName>
        <fullName evidence="1">Uncharacterized protein</fullName>
    </submittedName>
</protein>
<reference evidence="1 2" key="1">
    <citation type="journal article" date="2008" name="PLoS ONE">
        <title>A recalibrated molecular clock and independent origins for the cholera pandemic clones.</title>
        <authorList>
            <person name="Feng L."/>
            <person name="Reeves P.R."/>
            <person name="Lan R."/>
            <person name="Ren Y."/>
            <person name="Gao C."/>
            <person name="Zhou Z."/>
            <person name="Ren Y."/>
            <person name="Cheng J."/>
            <person name="Wang W."/>
            <person name="Wang J."/>
            <person name="Qian W."/>
            <person name="Li D."/>
            <person name="Wang L."/>
        </authorList>
    </citation>
    <scope>NUCLEOTIDE SEQUENCE [LARGE SCALE GENOMIC DNA]</scope>
    <source>
        <strain evidence="1 2">M66-2</strain>
    </source>
</reference>
<dbReference type="AntiFam" id="ANF00048">
    <property type="entry name" value="Contained within repeat in Vibrio superintegron"/>
</dbReference>
<name>C3LV51_VIBCM</name>
<proteinExistence type="predicted"/>
<sequence length="33" mass="3610">MENPTTLKLRGLLIFSNFETVELPTLSTNATSA</sequence>
<dbReference type="HOGENOM" id="CLU_215028_1_0_6"/>
<gene>
    <name evidence="1" type="ordered locus">VCM66_A0386</name>
</gene>
<dbReference type="EMBL" id="CP001234">
    <property type="protein sequence ID" value="ACP07356.1"/>
    <property type="molecule type" value="Genomic_DNA"/>
</dbReference>
<dbReference type="KEGG" id="vcm:VCM66_A0386"/>
<evidence type="ECO:0000313" key="2">
    <source>
        <dbReference type="Proteomes" id="UP000001217"/>
    </source>
</evidence>
<dbReference type="AlphaFoldDB" id="C3LV51"/>
<organism evidence="1 2">
    <name type="scientific">Vibrio cholerae serotype O1 (strain M66-2)</name>
    <dbReference type="NCBI Taxonomy" id="579112"/>
    <lineage>
        <taxon>Bacteria</taxon>
        <taxon>Pseudomonadati</taxon>
        <taxon>Pseudomonadota</taxon>
        <taxon>Gammaproteobacteria</taxon>
        <taxon>Vibrionales</taxon>
        <taxon>Vibrionaceae</taxon>
        <taxon>Vibrio</taxon>
    </lineage>
</organism>
<accession>C3LV51</accession>